<evidence type="ECO:0000313" key="4">
    <source>
        <dbReference type="Proteomes" id="UP000285146"/>
    </source>
</evidence>
<dbReference type="AlphaFoldDB" id="A0A423XIR6"/>
<accession>A0A423XIR6</accession>
<dbReference type="OrthoDB" id="2562973at2759"/>
<reference evidence="3 4" key="1">
    <citation type="submission" date="2015-09" db="EMBL/GenBank/DDBJ databases">
        <title>Host preference determinants of Valsa canker pathogens revealed by comparative genomics.</title>
        <authorList>
            <person name="Yin Z."/>
            <person name="Huang L."/>
        </authorList>
    </citation>
    <scope>NUCLEOTIDE SEQUENCE [LARGE SCALE GENOMIC DNA]</scope>
    <source>
        <strain evidence="3 4">SXYLt</strain>
    </source>
</reference>
<sequence length="791" mass="85642">MSLVKGLQGLTAGALDGVGDTLEVAGGTLNMAADNIEGGDASVPANKTEGGDASAPANRTGGGDSSAPANKTEGGDASAPANKTGGAGAAAPAGAPPPKAAIEDSIRVNLVNHRDPHHGGFYMKLSRGVRDKDNLSALRKMIAGSTERKDVALLDFCSKSGIIVPDTYSIRDYIDECLKSDGSGSNDGILDMYLRTALKKAGSDSKQRTEITEGQYMDPLKLSQLRTDFDDRAFKLLTGTFYKYPAQLEEEDWSVVAENNALCYGYCVARRKKDENTLVVGLERARYPAFRLKKRHILSDRLASKTVKDVTFYLRIPDFIIDDQSFVSTYETTSHLQSALATSAFTSTDVSAAASGTLFGCTMSASASYGQSASESKGASQESSKKSVTIAYNFPRVTVLMDKTSVELTMKCQKDLAGIKDSESLTKFLEDYGEFFSARVQLGGRLFATEEVEETSTTSNKTEETTKAMKAAASVSFGSFSASVSASHNDNATAASANAASNTASTLTWQARGGDTLLCNDPSAWCPTVGDFYYWRTTKQERVSHIVDFIGTLPEFEKVPKNLAQWRKEARKVAPSRAISLKQVKKTTPDSYLAGFDPVDVSIKRAMNACNSTSSGGNSGVSAKLYAIGAACLADQTDDPLQLPQKWEVESEDGVNVEQASNMISPALHDPPRSPSFMASSLTLEIMIKGYVDFDDGSDNFLYMTNVKSQRFFTFHVYSDERYDDYTSRPIPQVAAGAKIALRFVDKRYGMEGDVSWAGHDAGHQYLKAIYRERDEEIRCAQEFWLKSVDS</sequence>
<organism evidence="3 4">
    <name type="scientific">Cytospora leucostoma</name>
    <dbReference type="NCBI Taxonomy" id="1230097"/>
    <lineage>
        <taxon>Eukaryota</taxon>
        <taxon>Fungi</taxon>
        <taxon>Dikarya</taxon>
        <taxon>Ascomycota</taxon>
        <taxon>Pezizomycotina</taxon>
        <taxon>Sordariomycetes</taxon>
        <taxon>Sordariomycetidae</taxon>
        <taxon>Diaporthales</taxon>
        <taxon>Cytosporaceae</taxon>
        <taxon>Cytospora</taxon>
    </lineage>
</organism>
<protein>
    <recommendedName>
        <fullName evidence="2">MACPF-like domain-containing protein</fullName>
    </recommendedName>
</protein>
<dbReference type="Pfam" id="PF22693">
    <property type="entry name" value="MACPF_1"/>
    <property type="match status" value="1"/>
</dbReference>
<evidence type="ECO:0000259" key="2">
    <source>
        <dbReference type="Pfam" id="PF22693"/>
    </source>
</evidence>
<proteinExistence type="predicted"/>
<gene>
    <name evidence="3" type="ORF">VPNG_01960</name>
</gene>
<evidence type="ECO:0000313" key="3">
    <source>
        <dbReference type="EMBL" id="ROW16108.1"/>
    </source>
</evidence>
<dbReference type="InParanoid" id="A0A423XIR6"/>
<evidence type="ECO:0000256" key="1">
    <source>
        <dbReference type="SAM" id="MobiDB-lite"/>
    </source>
</evidence>
<keyword evidence="4" id="KW-1185">Reference proteome</keyword>
<feature type="domain" description="MACPF-like" evidence="2">
    <location>
        <begin position="423"/>
        <end position="549"/>
    </location>
</feature>
<name>A0A423XIR6_9PEZI</name>
<dbReference type="Proteomes" id="UP000285146">
    <property type="component" value="Unassembled WGS sequence"/>
</dbReference>
<comment type="caution">
    <text evidence="3">The sequence shown here is derived from an EMBL/GenBank/DDBJ whole genome shotgun (WGS) entry which is preliminary data.</text>
</comment>
<dbReference type="EMBL" id="LKEB01000006">
    <property type="protein sequence ID" value="ROW16108.1"/>
    <property type="molecule type" value="Genomic_DNA"/>
</dbReference>
<feature type="region of interest" description="Disordered" evidence="1">
    <location>
        <begin position="35"/>
        <end position="100"/>
    </location>
</feature>
<dbReference type="STRING" id="1230097.A0A423XIR6"/>
<feature type="compositionally biased region" description="Low complexity" evidence="1">
    <location>
        <begin position="79"/>
        <end position="93"/>
    </location>
</feature>
<dbReference type="InterPro" id="IPR054586">
    <property type="entry name" value="MACPF_1_fungal"/>
</dbReference>